<dbReference type="GO" id="GO:0003677">
    <property type="term" value="F:DNA binding"/>
    <property type="evidence" value="ECO:0007669"/>
    <property type="project" value="InterPro"/>
</dbReference>
<dbReference type="Gene3D" id="1.10.260.40">
    <property type="entry name" value="lambda repressor-like DNA-binding domains"/>
    <property type="match status" value="1"/>
</dbReference>
<dbReference type="SUPFAM" id="SSF47413">
    <property type="entry name" value="lambda repressor-like DNA-binding domains"/>
    <property type="match status" value="1"/>
</dbReference>
<evidence type="ECO:0000313" key="3">
    <source>
        <dbReference type="EMBL" id="PST38039.1"/>
    </source>
</evidence>
<protein>
    <submittedName>
        <fullName evidence="3">XRE family transcriptional regulator</fullName>
    </submittedName>
</protein>
<name>A0A2T3FS09_9CLOT</name>
<dbReference type="CDD" id="cd00093">
    <property type="entry name" value="HTH_XRE"/>
    <property type="match status" value="1"/>
</dbReference>
<proteinExistence type="predicted"/>
<comment type="caution">
    <text evidence="3">The sequence shown here is derived from an EMBL/GenBank/DDBJ whole genome shotgun (WGS) entry which is preliminary data.</text>
</comment>
<dbReference type="InterPro" id="IPR010982">
    <property type="entry name" value="Lambda_DNA-bd_dom_sf"/>
</dbReference>
<reference evidence="3 4" key="1">
    <citation type="submission" date="2018-03" db="EMBL/GenBank/DDBJ databases">
        <title>Lachnoclostridium SNUG30386 gen.nov., sp.nov., isolated from human faeces.</title>
        <authorList>
            <person name="Seo B."/>
            <person name="Jeon K."/>
            <person name="Ko G."/>
        </authorList>
    </citation>
    <scope>NUCLEOTIDE SEQUENCE [LARGE SCALE GENOMIC DNA]</scope>
    <source>
        <strain evidence="3 4">SNUG30386</strain>
    </source>
</reference>
<keyword evidence="4" id="KW-1185">Reference proteome</keyword>
<dbReference type="Proteomes" id="UP000241048">
    <property type="component" value="Unassembled WGS sequence"/>
</dbReference>
<dbReference type="AlphaFoldDB" id="A0A2T3FS09"/>
<dbReference type="PROSITE" id="PS50943">
    <property type="entry name" value="HTH_CROC1"/>
    <property type="match status" value="1"/>
</dbReference>
<accession>A0A2T3FS09</accession>
<feature type="domain" description="HTH cro/C1-type" evidence="2">
    <location>
        <begin position="20"/>
        <end position="71"/>
    </location>
</feature>
<sequence>MERWQQEAREATIEGFKQNRKLNGMTQTELGRKAGISQPNITRFESGSYNPSLDFMVKIAAAMGKRVQITLVDE</sequence>
<gene>
    <name evidence="3" type="ORF">C7U56_06130</name>
</gene>
<dbReference type="EMBL" id="PYLO01000002">
    <property type="protein sequence ID" value="PST38039.1"/>
    <property type="molecule type" value="Genomic_DNA"/>
</dbReference>
<feature type="compositionally biased region" description="Basic and acidic residues" evidence="1">
    <location>
        <begin position="1"/>
        <end position="12"/>
    </location>
</feature>
<evidence type="ECO:0000259" key="2">
    <source>
        <dbReference type="PROSITE" id="PS50943"/>
    </source>
</evidence>
<organism evidence="3 4">
    <name type="scientific">Clostridium fessum</name>
    <dbReference type="NCBI Taxonomy" id="2126740"/>
    <lineage>
        <taxon>Bacteria</taxon>
        <taxon>Bacillati</taxon>
        <taxon>Bacillota</taxon>
        <taxon>Clostridia</taxon>
        <taxon>Eubacteriales</taxon>
        <taxon>Clostridiaceae</taxon>
        <taxon>Clostridium</taxon>
    </lineage>
</organism>
<evidence type="ECO:0000256" key="1">
    <source>
        <dbReference type="SAM" id="MobiDB-lite"/>
    </source>
</evidence>
<evidence type="ECO:0000313" key="4">
    <source>
        <dbReference type="Proteomes" id="UP000241048"/>
    </source>
</evidence>
<dbReference type="SMART" id="SM00530">
    <property type="entry name" value="HTH_XRE"/>
    <property type="match status" value="1"/>
</dbReference>
<dbReference type="InterPro" id="IPR001387">
    <property type="entry name" value="Cro/C1-type_HTH"/>
</dbReference>
<feature type="region of interest" description="Disordered" evidence="1">
    <location>
        <begin position="1"/>
        <end position="25"/>
    </location>
</feature>
<dbReference type="Pfam" id="PF01381">
    <property type="entry name" value="HTH_3"/>
    <property type="match status" value="1"/>
</dbReference>